<dbReference type="AlphaFoldDB" id="A0A2Z2H7D1"/>
<gene>
    <name evidence="5" type="ORF">B9G99_10460</name>
</gene>
<feature type="binding site" evidence="3">
    <location>
        <position position="233"/>
    </location>
    <ligand>
        <name>Fe cation</name>
        <dbReference type="ChEBI" id="CHEBI:24875"/>
    </ligand>
</feature>
<dbReference type="KEGG" id="kus:B9G99_10460"/>
<feature type="signal peptide" evidence="4">
    <location>
        <begin position="1"/>
        <end position="35"/>
    </location>
</feature>
<dbReference type="GO" id="GO:0030288">
    <property type="term" value="C:outer membrane-bounded periplasmic space"/>
    <property type="evidence" value="ECO:0007669"/>
    <property type="project" value="TreeGrafter"/>
</dbReference>
<dbReference type="Gene3D" id="3.40.190.10">
    <property type="entry name" value="Periplasmic binding protein-like II"/>
    <property type="match status" value="2"/>
</dbReference>
<comment type="similarity">
    <text evidence="1">Belongs to the bacterial solute-binding protein 1 family.</text>
</comment>
<dbReference type="SUPFAM" id="SSF53850">
    <property type="entry name" value="Periplasmic binding protein-like II"/>
    <property type="match status" value="1"/>
</dbReference>
<dbReference type="PANTHER" id="PTHR30006">
    <property type="entry name" value="THIAMINE-BINDING PERIPLASMIC PROTEIN-RELATED"/>
    <property type="match status" value="1"/>
</dbReference>
<feature type="binding site" evidence="3">
    <location>
        <position position="45"/>
    </location>
    <ligand>
        <name>Fe cation</name>
        <dbReference type="ChEBI" id="CHEBI:24875"/>
    </ligand>
</feature>
<feature type="chain" id="PRO_5016306225" evidence="4">
    <location>
        <begin position="36"/>
        <end position="353"/>
    </location>
</feature>
<reference evidence="5 6" key="1">
    <citation type="journal article" date="2017" name="Int. J. Syst. Evol. Microbiol.">
        <title>Kushneria konosiri sp. nov., isolated from the Korean salt-fermented seafood Daemi-jeot.</title>
        <authorList>
            <person name="Yun J.H."/>
            <person name="Park S.K."/>
            <person name="Lee J.Y."/>
            <person name="Jung M.J."/>
            <person name="Bae J.W."/>
        </authorList>
    </citation>
    <scope>NUCLEOTIDE SEQUENCE [LARGE SCALE GENOMIC DNA]</scope>
    <source>
        <strain evidence="5 6">X49</strain>
    </source>
</reference>
<evidence type="ECO:0000313" key="6">
    <source>
        <dbReference type="Proteomes" id="UP000250025"/>
    </source>
</evidence>
<dbReference type="EMBL" id="CP021323">
    <property type="protein sequence ID" value="ARS53224.1"/>
    <property type="molecule type" value="Genomic_DNA"/>
</dbReference>
<evidence type="ECO:0000313" key="5">
    <source>
        <dbReference type="EMBL" id="ARS53224.1"/>
    </source>
</evidence>
<keyword evidence="2 4" id="KW-0732">Signal</keyword>
<feature type="binding site" evidence="3">
    <location>
        <position position="232"/>
    </location>
    <ligand>
        <name>Fe cation</name>
        <dbReference type="ChEBI" id="CHEBI:24875"/>
    </ligand>
</feature>
<name>A0A2Z2H7D1_9GAMM</name>
<keyword evidence="3" id="KW-0479">Metal-binding</keyword>
<evidence type="ECO:0000256" key="3">
    <source>
        <dbReference type="PIRSR" id="PIRSR002825-1"/>
    </source>
</evidence>
<dbReference type="GO" id="GO:0046872">
    <property type="term" value="F:metal ion binding"/>
    <property type="evidence" value="ECO:0007669"/>
    <property type="project" value="UniProtKB-KW"/>
</dbReference>
<evidence type="ECO:0000256" key="4">
    <source>
        <dbReference type="SAM" id="SignalP"/>
    </source>
</evidence>
<keyword evidence="3" id="KW-0408">Iron</keyword>
<dbReference type="PIRSF" id="PIRSF002825">
    <property type="entry name" value="CfbpA"/>
    <property type="match status" value="1"/>
</dbReference>
<dbReference type="InterPro" id="IPR026045">
    <property type="entry name" value="Ferric-bd"/>
</dbReference>
<dbReference type="PANTHER" id="PTHR30006:SF15">
    <property type="entry name" value="IRON-UTILIZATION PERIPLASMIC PROTEIN"/>
    <property type="match status" value="1"/>
</dbReference>
<proteinExistence type="inferred from homology"/>
<accession>A0A2Z2H7D1</accession>
<organism evidence="5 6">
    <name type="scientific">Kushneria konosiri</name>
    <dbReference type="NCBI Taxonomy" id="698828"/>
    <lineage>
        <taxon>Bacteria</taxon>
        <taxon>Pseudomonadati</taxon>
        <taxon>Pseudomonadota</taxon>
        <taxon>Gammaproteobacteria</taxon>
        <taxon>Oceanospirillales</taxon>
        <taxon>Halomonadaceae</taxon>
        <taxon>Kushneria</taxon>
    </lineage>
</organism>
<evidence type="ECO:0000256" key="1">
    <source>
        <dbReference type="ARBA" id="ARBA00008520"/>
    </source>
</evidence>
<sequence>MRYEAAPVKPSTPFRRLSCLALCLGSAFATAPVLADALNVYTIRHHDSHDALYDAFSERTGIDVNVQEIEFERLLEHAEGRNRINDADLAVIVDAVRLHQATEKGLFDRTSSATLNERLPESVRHPQGEWFGFGQRTRVVFYDPRDVQADEIREYADLADPRFEGQICVRSSSNTYNQALLASIVAHEGEEAAEAWAQGIVNNMARAPEGGDRDQISAVADGTCNIAIANHYYHVRMMKGGDAEQRAAAEQVAIAFPEQGEGQRGAHMNVVGMGVMAGAPHRDNAVRFMEFMTTAPAQQLFVQDSYDYPVVAGVAPADAVTALGTFKKDTLVASELGEHLQTANEIFERVGWQ</sequence>
<dbReference type="OrthoDB" id="9769567at2"/>
<protein>
    <submittedName>
        <fullName evidence="5">Fe(3+) ABC transporter substrate-binding protein</fullName>
    </submittedName>
</protein>
<dbReference type="Proteomes" id="UP000250025">
    <property type="component" value="Chromosome"/>
</dbReference>
<keyword evidence="6" id="KW-1185">Reference proteome</keyword>
<evidence type="ECO:0000256" key="2">
    <source>
        <dbReference type="ARBA" id="ARBA00022729"/>
    </source>
</evidence>
<dbReference type="Pfam" id="PF13343">
    <property type="entry name" value="SBP_bac_6"/>
    <property type="match status" value="1"/>
</dbReference>